<accession>A0ABQ5KUL7</accession>
<gene>
    <name evidence="3" type="ORF">ADUPG1_008840</name>
</gene>
<feature type="compositionally biased region" description="Low complexity" evidence="1">
    <location>
        <begin position="176"/>
        <end position="189"/>
    </location>
</feature>
<dbReference type="PROSITE" id="PS50021">
    <property type="entry name" value="CH"/>
    <property type="match status" value="1"/>
</dbReference>
<feature type="region of interest" description="Disordered" evidence="1">
    <location>
        <begin position="112"/>
        <end position="194"/>
    </location>
</feature>
<feature type="compositionally biased region" description="Polar residues" evidence="1">
    <location>
        <begin position="146"/>
        <end position="165"/>
    </location>
</feature>
<dbReference type="EMBL" id="BQXS01011057">
    <property type="protein sequence ID" value="GKT35746.1"/>
    <property type="molecule type" value="Genomic_DNA"/>
</dbReference>
<dbReference type="InterPro" id="IPR010441">
    <property type="entry name" value="CH_2"/>
</dbReference>
<protein>
    <recommendedName>
        <fullName evidence="2">Calponin-homology (CH) domain-containing protein</fullName>
    </recommendedName>
</protein>
<feature type="region of interest" description="Disordered" evidence="1">
    <location>
        <begin position="766"/>
        <end position="795"/>
    </location>
</feature>
<feature type="compositionally biased region" description="Low complexity" evidence="1">
    <location>
        <begin position="441"/>
        <end position="459"/>
    </location>
</feature>
<dbReference type="Gene3D" id="1.10.418.10">
    <property type="entry name" value="Calponin-like domain"/>
    <property type="match status" value="1"/>
</dbReference>
<dbReference type="Proteomes" id="UP001057375">
    <property type="component" value="Unassembled WGS sequence"/>
</dbReference>
<comment type="caution">
    <text evidence="3">The sequence shown here is derived from an EMBL/GenBank/DDBJ whole genome shotgun (WGS) entry which is preliminary data.</text>
</comment>
<proteinExistence type="predicted"/>
<feature type="non-terminal residue" evidence="3">
    <location>
        <position position="795"/>
    </location>
</feature>
<feature type="domain" description="Calponin-homology (CH)" evidence="2">
    <location>
        <begin position="1"/>
        <end position="104"/>
    </location>
</feature>
<evidence type="ECO:0000313" key="4">
    <source>
        <dbReference type="Proteomes" id="UP001057375"/>
    </source>
</evidence>
<name>A0ABQ5KUL7_9EUKA</name>
<organism evidence="3 4">
    <name type="scientific">Aduncisulcus paluster</name>
    <dbReference type="NCBI Taxonomy" id="2918883"/>
    <lineage>
        <taxon>Eukaryota</taxon>
        <taxon>Metamonada</taxon>
        <taxon>Carpediemonas-like organisms</taxon>
        <taxon>Aduncisulcus</taxon>
    </lineage>
</organism>
<evidence type="ECO:0000256" key="1">
    <source>
        <dbReference type="SAM" id="MobiDB-lite"/>
    </source>
</evidence>
<dbReference type="InterPro" id="IPR001715">
    <property type="entry name" value="CH_dom"/>
</dbReference>
<reference evidence="3" key="1">
    <citation type="submission" date="2022-03" db="EMBL/GenBank/DDBJ databases">
        <title>Draft genome sequence of Aduncisulcus paluster, a free-living microaerophilic Fornicata.</title>
        <authorList>
            <person name="Yuyama I."/>
            <person name="Kume K."/>
            <person name="Tamura T."/>
            <person name="Inagaki Y."/>
            <person name="Hashimoto T."/>
        </authorList>
    </citation>
    <scope>NUCLEOTIDE SEQUENCE</scope>
    <source>
        <strain evidence="3">NY0171</strain>
    </source>
</reference>
<dbReference type="PANTHER" id="PTHR12509:SF8">
    <property type="entry name" value="SPERMATOGENESIS-ASSOCIATED PROTEIN 4"/>
    <property type="match status" value="1"/>
</dbReference>
<feature type="region of interest" description="Disordered" evidence="1">
    <location>
        <begin position="412"/>
        <end position="459"/>
    </location>
</feature>
<dbReference type="Pfam" id="PF06294">
    <property type="entry name" value="CH_2"/>
    <property type="match status" value="1"/>
</dbReference>
<sequence length="795" mass="85121">MLPRELLKWLQSLDLSFPIKNPKRDFANGVLLAEIFSRYFPSDVEMHSYVNGASSQIKDLNWGHLKKFLDKKRVGISDTMIEDMKEQKEDAVYPILSTTFTFLTDRRAPPQIIIQPSSSAPVKRSGTKKIGKPSHYLTRHKKVTEEVQQQQGGYHSQSTSQQQPRGGSRTPRTSHTRSALSAHSSAASRGMVGSATARTVLDRRAIRSSLQQLSQCTEKVLSDHSFGALDVMATFDPRREAGECFLRSISSVPKRASTAILSLATEKIAITAETCLVSTGEYIKLLHAVTSGLNSATGTILTALVNFICGVHSNIVSLSPAVAAAILPDITVPHLVPFLSSPSLSHISARLMLCLCPPNDPSAHIQLLQALRRECSKEGVGVLIHTLACVLNEVKRSGKGWDRGRALGGNVQGSAQIHGMTPHNSTNVGEKGSLRTKVDASSSSSSTASSTSITSNSFSPDISTLSAPSVSDVYLFYSSLAPSARSPVEQADGMSICADIAFAAPEQCLVIFTSFVDRLLEQGSRRVHWSVMTQCARAGAELAAVFSHDGTGIKRFDGDKAKNGTGIATSTARQTELLSVGGGIVVSGSHTPSDADSPHVALLSKSLASFLHILTQHPPLSCLTCFFSLLPTASLFLPSLRLPLASLLTSLSSSTREQIGTLLLHQGETEEVRSCMCGYPEEVVEFLQNECACCWNVGVVLLDGLVDIVCGMGSSRGKKADSSLHGAIVNQDIADSLTIPQIQVLSIASQCLSSVIQRYKAQSARMRSSSATESDGEHKLSSKGELISPSGVSYS</sequence>
<keyword evidence="4" id="KW-1185">Reference proteome</keyword>
<dbReference type="PANTHER" id="PTHR12509">
    <property type="entry name" value="SPERMATOGENESIS-ASSOCIATED 4-RELATED"/>
    <property type="match status" value="1"/>
</dbReference>
<evidence type="ECO:0000259" key="2">
    <source>
        <dbReference type="PROSITE" id="PS50021"/>
    </source>
</evidence>
<feature type="compositionally biased region" description="Basic residues" evidence="1">
    <location>
        <begin position="125"/>
        <end position="142"/>
    </location>
</feature>
<dbReference type="SUPFAM" id="SSF47576">
    <property type="entry name" value="Calponin-homology domain, CH-domain"/>
    <property type="match status" value="1"/>
</dbReference>
<dbReference type="InterPro" id="IPR052111">
    <property type="entry name" value="Spermatogenesis_Ciliary_MAP"/>
</dbReference>
<evidence type="ECO:0000313" key="3">
    <source>
        <dbReference type="EMBL" id="GKT35746.1"/>
    </source>
</evidence>
<dbReference type="InterPro" id="IPR036872">
    <property type="entry name" value="CH_dom_sf"/>
</dbReference>